<dbReference type="EMBL" id="JAHDYR010000066">
    <property type="protein sequence ID" value="KAG9390046.1"/>
    <property type="molecule type" value="Genomic_DNA"/>
</dbReference>
<gene>
    <name evidence="2" type="ORF">J8273_8083</name>
</gene>
<feature type="transmembrane region" description="Helical" evidence="1">
    <location>
        <begin position="727"/>
        <end position="747"/>
    </location>
</feature>
<keyword evidence="1" id="KW-0812">Transmembrane</keyword>
<feature type="transmembrane region" description="Helical" evidence="1">
    <location>
        <begin position="155"/>
        <end position="180"/>
    </location>
</feature>
<evidence type="ECO:0000313" key="3">
    <source>
        <dbReference type="Proteomes" id="UP000717585"/>
    </source>
</evidence>
<evidence type="ECO:0008006" key="4">
    <source>
        <dbReference type="Google" id="ProtNLM"/>
    </source>
</evidence>
<proteinExistence type="predicted"/>
<dbReference type="AlphaFoldDB" id="A0A8J6APK3"/>
<reference evidence="2" key="1">
    <citation type="submission" date="2021-05" db="EMBL/GenBank/DDBJ databases">
        <title>A free-living protist that lacks canonical eukaryotic 1 DNA replication and segregation systems.</title>
        <authorList>
            <person name="Salas-Leiva D.E."/>
            <person name="Tromer E.C."/>
            <person name="Curtis B.A."/>
            <person name="Jerlstrom-Hultqvist J."/>
            <person name="Kolisko M."/>
            <person name="Yi Z."/>
            <person name="Salas-Leiva J.S."/>
            <person name="Gallot-Lavallee L."/>
            <person name="Kops G.J.P.L."/>
            <person name="Archibald J.M."/>
            <person name="Simpson A.G.B."/>
            <person name="Roger A.J."/>
        </authorList>
    </citation>
    <scope>NUCLEOTIDE SEQUENCE</scope>
    <source>
        <strain evidence="2">BICM</strain>
    </source>
</reference>
<keyword evidence="1" id="KW-1133">Transmembrane helix</keyword>
<comment type="caution">
    <text evidence="2">The sequence shown here is derived from an EMBL/GenBank/DDBJ whole genome shotgun (WGS) entry which is preliminary data.</text>
</comment>
<accession>A0A8J6APK3</accession>
<sequence length="834" mass="94320">MSAKSAVSLSKSVRFDDVVFLNESDALTTANPTPSVIGPRDLFSPPAQPMEGKYDSDSSDDGTIAVHSLHGFTPIVKATPYEFPRSARLAQRDEQVVENINRLKEVMSITFFIIHAEFYALLVSTPTIIWCFLQIVSEKNMFDGSFSDWSSSDIFFYTIDTSIMNMVLCSSAAIPIILAYGRAAMRILPMFLFVFIALMVWTTIASSFLRHWVDLVTLLFPLYIFAALFVIYTSYMVHRLHLMQWYKVFVWYIPFLLNLALVDFLLHRYFRTDDTGWLTFAYRVSIRFIIVPGIYTAQIFIARVVCVSLFTLPENQRLSLSVIPTFFRCAVARVLVARGGTYSQIVIMLFISAANDILMRVTIRYRDKFAIDNIKRVYNAIRRPFGRATVAPTTTPYMGVDAPESFAKTMTALVTADSVFVLGTTVDHTATPYDMLFLGEKEGFLVACSTATEIPVLPSRGVRGPDGKPDPAIEDIYMGYGRLLCIMTVAGLNLPAEAVPSKFTELLSRAPASALKVQPELRDAMTCVRSGFWTAFDHFMMDNAGVVDNPTMRSLLCCPPPVSAAFFMDKVRPFPRGSRRMRNIISKILSGWETHDPRSLAELVHTVMGSDVDNIPNYSIEVSLDPVPKRQPVPTNKIFIDLVRSDIELTILLKQQCDVRLKPPIFGLVRHITDRLKPGPIVVQVHYWGLQLDSATDDAMRTLMAATVVGEQELFDSHTAVLTNEMIIDSATIFSVSWMVFAFNLIFKRDTLHTFWSGWIQLLVTQIAFAVLVDFVSVFAWSLPNLRRRNRSLFRVVWDDRARNFLMQIMTGNIIMTMFFTYRMFLALAGSWHT</sequence>
<feature type="transmembrane region" description="Helical" evidence="1">
    <location>
        <begin position="215"/>
        <end position="237"/>
    </location>
</feature>
<keyword evidence="3" id="KW-1185">Reference proteome</keyword>
<feature type="transmembrane region" description="Helical" evidence="1">
    <location>
        <begin position="109"/>
        <end position="135"/>
    </location>
</feature>
<dbReference type="Proteomes" id="UP000717585">
    <property type="component" value="Unassembled WGS sequence"/>
</dbReference>
<name>A0A8J6APK3_9EUKA</name>
<feature type="transmembrane region" description="Helical" evidence="1">
    <location>
        <begin position="805"/>
        <end position="825"/>
    </location>
</feature>
<feature type="transmembrane region" description="Helical" evidence="1">
    <location>
        <begin position="759"/>
        <end position="784"/>
    </location>
</feature>
<keyword evidence="1" id="KW-0472">Membrane</keyword>
<feature type="transmembrane region" description="Helical" evidence="1">
    <location>
        <begin position="249"/>
        <end position="266"/>
    </location>
</feature>
<protein>
    <recommendedName>
        <fullName evidence="4">Transmembrane protein</fullName>
    </recommendedName>
</protein>
<feature type="transmembrane region" description="Helical" evidence="1">
    <location>
        <begin position="286"/>
        <end position="306"/>
    </location>
</feature>
<evidence type="ECO:0000313" key="2">
    <source>
        <dbReference type="EMBL" id="KAG9390046.1"/>
    </source>
</evidence>
<feature type="transmembrane region" description="Helical" evidence="1">
    <location>
        <begin position="187"/>
        <end position="209"/>
    </location>
</feature>
<organism evidence="2 3">
    <name type="scientific">Carpediemonas membranifera</name>
    <dbReference type="NCBI Taxonomy" id="201153"/>
    <lineage>
        <taxon>Eukaryota</taxon>
        <taxon>Metamonada</taxon>
        <taxon>Carpediemonas-like organisms</taxon>
        <taxon>Carpediemonas</taxon>
    </lineage>
</organism>
<evidence type="ECO:0000256" key="1">
    <source>
        <dbReference type="SAM" id="Phobius"/>
    </source>
</evidence>